<dbReference type="PANTHER" id="PTHR21681">
    <property type="entry name" value="EUKARYOTIC TRANSLATION INITIATION FACTOR 3 SUBUNIT J"/>
    <property type="match status" value="1"/>
</dbReference>
<feature type="compositionally biased region" description="Polar residues" evidence="5">
    <location>
        <begin position="1"/>
        <end position="12"/>
    </location>
</feature>
<dbReference type="HAMAP" id="MF_03009">
    <property type="entry name" value="eIF3j"/>
    <property type="match status" value="1"/>
</dbReference>
<accession>A0A8D9BZ71</accession>
<reference evidence="6" key="1">
    <citation type="submission" date="2021-05" db="EMBL/GenBank/DDBJ databases">
        <authorList>
            <person name="Alioto T."/>
            <person name="Alioto T."/>
            <person name="Gomez Garrido J."/>
        </authorList>
    </citation>
    <scope>NUCLEOTIDE SEQUENCE</scope>
</reference>
<comment type="similarity">
    <text evidence="4">Belongs to the eIF-3 subunit J family.</text>
</comment>
<keyword evidence="2 4" id="KW-0396">Initiation factor</keyword>
<comment type="subunit">
    <text evidence="4">Component of the eukaryotic translation initiation factor 3 (eIF-3) complex.</text>
</comment>
<dbReference type="PANTHER" id="PTHR21681:SF0">
    <property type="entry name" value="EUKARYOTIC TRANSLATION INITIATION FACTOR 3 SUBUNIT J"/>
    <property type="match status" value="1"/>
</dbReference>
<evidence type="ECO:0000256" key="5">
    <source>
        <dbReference type="SAM" id="MobiDB-lite"/>
    </source>
</evidence>
<dbReference type="Gene3D" id="1.10.246.60">
    <property type="entry name" value="Eukaryotic translation initiation factor 3 like domains"/>
    <property type="match status" value="2"/>
</dbReference>
<dbReference type="InterPro" id="IPR013906">
    <property type="entry name" value="eIF3j"/>
</dbReference>
<dbReference type="GO" id="GO:0003743">
    <property type="term" value="F:translation initiation factor activity"/>
    <property type="evidence" value="ECO:0007669"/>
    <property type="project" value="UniProtKB-UniRule"/>
</dbReference>
<evidence type="ECO:0000256" key="4">
    <source>
        <dbReference type="HAMAP-Rule" id="MF_03009"/>
    </source>
</evidence>
<evidence type="ECO:0000256" key="3">
    <source>
        <dbReference type="ARBA" id="ARBA00022917"/>
    </source>
</evidence>
<sequence>MGDWESNYTPTVNKWEGEDEDDDVKDSWDADDAEEEEKKPVEPTKPGAKKPKNKLEEKIAEREAKAKLERELLQKRLTENPITKEMTPEEKLAEKLRRQKLVEDSDLENTKELLGVTDISSIDAMDPETKLEFEKFESTLSKKITFYAKSEHFASLVEDLTRNLCVHCKYNHTLVEHLTRNLCVHLPSADIRKIKMGLDNMYIEKSKMEKGDKPKKGGKGKGKAKLRLEGDGAMLDEYAAYSIDDQLDDFI</sequence>
<dbReference type="GO" id="GO:0005852">
    <property type="term" value="C:eukaryotic translation initiation factor 3 complex"/>
    <property type="evidence" value="ECO:0007669"/>
    <property type="project" value="UniProtKB-UniRule"/>
</dbReference>
<feature type="region of interest" description="Disordered" evidence="5">
    <location>
        <begin position="1"/>
        <end position="61"/>
    </location>
</feature>
<dbReference type="AlphaFoldDB" id="A0A8D9BZ71"/>
<comment type="subcellular location">
    <subcellularLocation>
        <location evidence="4">Cytoplasm</location>
    </subcellularLocation>
</comment>
<dbReference type="GO" id="GO:0033290">
    <property type="term" value="C:eukaryotic 48S preinitiation complex"/>
    <property type="evidence" value="ECO:0007669"/>
    <property type="project" value="UniProtKB-UniRule"/>
</dbReference>
<dbReference type="GO" id="GO:0001732">
    <property type="term" value="P:formation of cytoplasmic translation initiation complex"/>
    <property type="evidence" value="ECO:0007669"/>
    <property type="project" value="UniProtKB-UniRule"/>
</dbReference>
<dbReference type="Pfam" id="PF08597">
    <property type="entry name" value="eIF3_subunit"/>
    <property type="match status" value="2"/>
</dbReference>
<keyword evidence="1 4" id="KW-0963">Cytoplasm</keyword>
<dbReference type="EMBL" id="HBUF01680681">
    <property type="protein sequence ID" value="CAG6792279.1"/>
    <property type="molecule type" value="Transcribed_RNA"/>
</dbReference>
<feature type="compositionally biased region" description="Acidic residues" evidence="5">
    <location>
        <begin position="17"/>
        <end position="35"/>
    </location>
</feature>
<name>A0A8D9BZ71_9HEMI</name>
<organism evidence="6">
    <name type="scientific">Cacopsylla melanoneura</name>
    <dbReference type="NCBI Taxonomy" id="428564"/>
    <lineage>
        <taxon>Eukaryota</taxon>
        <taxon>Metazoa</taxon>
        <taxon>Ecdysozoa</taxon>
        <taxon>Arthropoda</taxon>
        <taxon>Hexapoda</taxon>
        <taxon>Insecta</taxon>
        <taxon>Pterygota</taxon>
        <taxon>Neoptera</taxon>
        <taxon>Paraneoptera</taxon>
        <taxon>Hemiptera</taxon>
        <taxon>Sternorrhyncha</taxon>
        <taxon>Psylloidea</taxon>
        <taxon>Psyllidae</taxon>
        <taxon>Psyllinae</taxon>
        <taxon>Cacopsylla</taxon>
    </lineage>
</organism>
<dbReference type="InterPro" id="IPR023194">
    <property type="entry name" value="eIF3-like_dom_sf"/>
</dbReference>
<evidence type="ECO:0000313" key="6">
    <source>
        <dbReference type="EMBL" id="CAG6792279.1"/>
    </source>
</evidence>
<dbReference type="GO" id="GO:0016282">
    <property type="term" value="C:eukaryotic 43S preinitiation complex"/>
    <property type="evidence" value="ECO:0007669"/>
    <property type="project" value="UniProtKB-UniRule"/>
</dbReference>
<protein>
    <recommendedName>
        <fullName evidence="4">Eukaryotic translation initiation factor 3 subunit J</fullName>
        <shortName evidence="4">eIF3j</shortName>
    </recommendedName>
</protein>
<evidence type="ECO:0000256" key="2">
    <source>
        <dbReference type="ARBA" id="ARBA00022540"/>
    </source>
</evidence>
<proteinExistence type="inferred from homology"/>
<comment type="function">
    <text evidence="4">Component of the eukaryotic translation initiation factor 3 (eIF-3) complex, which is involved in protein synthesis of a specialized repertoire of mRNAs and, together with other initiation factors, stimulates binding of mRNA and methionyl-tRNAi to the 40S ribosome. The eIF-3 complex specifically targets and initiates translation of a subset of mRNAs involved in cell proliferation.</text>
</comment>
<keyword evidence="3 4" id="KW-0648">Protein biosynthesis</keyword>
<evidence type="ECO:0000256" key="1">
    <source>
        <dbReference type="ARBA" id="ARBA00022490"/>
    </source>
</evidence>